<dbReference type="InterPro" id="IPR029063">
    <property type="entry name" value="SAM-dependent_MTases_sf"/>
</dbReference>
<dbReference type="PANTHER" id="PTHR11727:SF14">
    <property type="entry name" value="BLL8166 PROTEIN"/>
    <property type="match status" value="1"/>
</dbReference>
<dbReference type="InterPro" id="IPR001737">
    <property type="entry name" value="KsgA/Erm"/>
</dbReference>
<keyword evidence="1" id="KW-0489">Methyltransferase</keyword>
<proteinExistence type="predicted"/>
<dbReference type="SUPFAM" id="SSF53335">
    <property type="entry name" value="S-adenosyl-L-methionine-dependent methyltransferases"/>
    <property type="match status" value="1"/>
</dbReference>
<evidence type="ECO:0000256" key="4">
    <source>
        <dbReference type="ARBA" id="ARBA00022884"/>
    </source>
</evidence>
<comment type="caution">
    <text evidence="5">The sequence shown here is derived from an EMBL/GenBank/DDBJ whole genome shotgun (WGS) entry which is preliminary data.</text>
</comment>
<evidence type="ECO:0000313" key="5">
    <source>
        <dbReference type="EMBL" id="MEI4801305.1"/>
    </source>
</evidence>
<evidence type="ECO:0000256" key="1">
    <source>
        <dbReference type="ARBA" id="ARBA00022603"/>
    </source>
</evidence>
<dbReference type="PANTHER" id="PTHR11727">
    <property type="entry name" value="DIMETHYLADENOSINE TRANSFERASE"/>
    <property type="match status" value="1"/>
</dbReference>
<evidence type="ECO:0000313" key="6">
    <source>
        <dbReference type="Proteomes" id="UP001372526"/>
    </source>
</evidence>
<sequence>MKLFTFLTEFIKHPKHTGAIAPSSKILAKKMVDAIDFEDARYIVELGPGTGVFTREIMKRKKKHTKFILIEINEVFVRDLQKRFGDDPSVFVIHGSAEKIQTYMREIQIDKVDYVLSGLPFTSLPMEVSSRILSNVMDVLREHGEFITFQYSLIRKSFIQNFFPQVSVTKVWFNFPPAYVLDCRKEVGSAVMYGVT</sequence>
<evidence type="ECO:0000256" key="3">
    <source>
        <dbReference type="ARBA" id="ARBA00022691"/>
    </source>
</evidence>
<protein>
    <submittedName>
        <fullName evidence="5">rRNA adenine N-6-methyltransferase family protein</fullName>
    </submittedName>
</protein>
<dbReference type="Proteomes" id="UP001372526">
    <property type="component" value="Unassembled WGS sequence"/>
</dbReference>
<dbReference type="RefSeq" id="WP_336472032.1">
    <property type="nucleotide sequence ID" value="NZ_JBAWSX010000003.1"/>
</dbReference>
<organism evidence="5 6">
    <name type="scientific">Bacillus bruguierae</name>
    <dbReference type="NCBI Taxonomy" id="3127667"/>
    <lineage>
        <taxon>Bacteria</taxon>
        <taxon>Bacillati</taxon>
        <taxon>Bacillota</taxon>
        <taxon>Bacilli</taxon>
        <taxon>Bacillales</taxon>
        <taxon>Bacillaceae</taxon>
        <taxon>Bacillus</taxon>
    </lineage>
</organism>
<name>A0ABU8FHY9_9BACI</name>
<keyword evidence="2" id="KW-0808">Transferase</keyword>
<keyword evidence="3" id="KW-0949">S-adenosyl-L-methionine</keyword>
<dbReference type="CDD" id="cd02440">
    <property type="entry name" value="AdoMet_MTases"/>
    <property type="match status" value="1"/>
</dbReference>
<gene>
    <name evidence="5" type="ORF">WAZ07_08185</name>
</gene>
<reference evidence="5 6" key="1">
    <citation type="submission" date="2024-01" db="EMBL/GenBank/DDBJ databases">
        <title>Seven novel Bacillus-like species.</title>
        <authorList>
            <person name="Liu G."/>
        </authorList>
    </citation>
    <scope>NUCLEOTIDE SEQUENCE [LARGE SCALE GENOMIC DNA]</scope>
    <source>
        <strain evidence="5 6">FJAT-51639</strain>
    </source>
</reference>
<dbReference type="Gene3D" id="3.40.50.150">
    <property type="entry name" value="Vaccinia Virus protein VP39"/>
    <property type="match status" value="1"/>
</dbReference>
<dbReference type="Pfam" id="PF00398">
    <property type="entry name" value="RrnaAD"/>
    <property type="match status" value="1"/>
</dbReference>
<dbReference type="EMBL" id="JBAWSX010000003">
    <property type="protein sequence ID" value="MEI4801305.1"/>
    <property type="molecule type" value="Genomic_DNA"/>
</dbReference>
<keyword evidence="6" id="KW-1185">Reference proteome</keyword>
<accession>A0ABU8FHY9</accession>
<keyword evidence="4" id="KW-0694">RNA-binding</keyword>
<evidence type="ECO:0000256" key="2">
    <source>
        <dbReference type="ARBA" id="ARBA00022679"/>
    </source>
</evidence>